<sequence>MPIATLSTPDAVSRHRRWTTYVPAALRRITTWRARSRLRLRGIRSNASGNGVKDDPVKAYTQRDARV</sequence>
<proteinExistence type="predicted"/>
<feature type="compositionally biased region" description="Basic and acidic residues" evidence="1">
    <location>
        <begin position="52"/>
        <end position="67"/>
    </location>
</feature>
<comment type="caution">
    <text evidence="2">The sequence shown here is derived from an EMBL/GenBank/DDBJ whole genome shotgun (WGS) entry which is preliminary data.</text>
</comment>
<name>A0AA37LGR1_9PEZI</name>
<dbReference type="Proteomes" id="UP001055115">
    <property type="component" value="Unassembled WGS sequence"/>
</dbReference>
<dbReference type="GeneID" id="73327186"/>
<accession>A0AA37LGR1</accession>
<dbReference type="RefSeq" id="XP_049128553.1">
    <property type="nucleotide sequence ID" value="XM_049272596.1"/>
</dbReference>
<evidence type="ECO:0000256" key="1">
    <source>
        <dbReference type="SAM" id="MobiDB-lite"/>
    </source>
</evidence>
<feature type="region of interest" description="Disordered" evidence="1">
    <location>
        <begin position="43"/>
        <end position="67"/>
    </location>
</feature>
<keyword evidence="3" id="KW-1185">Reference proteome</keyword>
<dbReference type="EMBL" id="BQXU01000015">
    <property type="protein sequence ID" value="GKT46203.1"/>
    <property type="molecule type" value="Genomic_DNA"/>
</dbReference>
<evidence type="ECO:0000313" key="3">
    <source>
        <dbReference type="Proteomes" id="UP001055115"/>
    </source>
</evidence>
<organism evidence="2 3">
    <name type="scientific">Colletotrichum spaethianum</name>
    <dbReference type="NCBI Taxonomy" id="700344"/>
    <lineage>
        <taxon>Eukaryota</taxon>
        <taxon>Fungi</taxon>
        <taxon>Dikarya</taxon>
        <taxon>Ascomycota</taxon>
        <taxon>Pezizomycotina</taxon>
        <taxon>Sordariomycetes</taxon>
        <taxon>Hypocreomycetidae</taxon>
        <taxon>Glomerellales</taxon>
        <taxon>Glomerellaceae</taxon>
        <taxon>Colletotrichum</taxon>
        <taxon>Colletotrichum spaethianum species complex</taxon>
    </lineage>
</organism>
<protein>
    <submittedName>
        <fullName evidence="2">Uncharacterized protein</fullName>
    </submittedName>
</protein>
<reference evidence="2 3" key="1">
    <citation type="submission" date="2022-03" db="EMBL/GenBank/DDBJ databases">
        <title>Genome data of Colletotrichum spp.</title>
        <authorList>
            <person name="Utami Y.D."/>
            <person name="Hiruma K."/>
        </authorList>
    </citation>
    <scope>NUCLEOTIDE SEQUENCE [LARGE SCALE GENOMIC DNA]</scope>
    <source>
        <strain evidence="2 3">MAFF 239500</strain>
    </source>
</reference>
<dbReference type="AlphaFoldDB" id="A0AA37LGR1"/>
<gene>
    <name evidence="2" type="ORF">ColSpa_06384</name>
</gene>
<evidence type="ECO:0000313" key="2">
    <source>
        <dbReference type="EMBL" id="GKT46203.1"/>
    </source>
</evidence>